<feature type="transmembrane region" description="Helical" evidence="4">
    <location>
        <begin position="12"/>
        <end position="33"/>
    </location>
</feature>
<reference evidence="7" key="1">
    <citation type="submission" date="2017-04" db="EMBL/GenBank/DDBJ databases">
        <title>Function of individual gut microbiota members based on whole genome sequencing of pure cultures obtained from chicken caecum.</title>
        <authorList>
            <person name="Medvecky M."/>
            <person name="Cejkova D."/>
            <person name="Polansky O."/>
            <person name="Karasova D."/>
            <person name="Kubasova T."/>
            <person name="Cizek A."/>
            <person name="Rychlik I."/>
        </authorList>
    </citation>
    <scope>NUCLEOTIDE SEQUENCE [LARGE SCALE GENOMIC DNA]</scope>
    <source>
        <strain evidence="7">An178</strain>
    </source>
</reference>
<feature type="domain" description="PASTA" evidence="5">
    <location>
        <begin position="674"/>
        <end position="732"/>
    </location>
</feature>
<dbReference type="PROSITE" id="PS51178">
    <property type="entry name" value="PASTA"/>
    <property type="match status" value="1"/>
</dbReference>
<dbReference type="InterPro" id="IPR001460">
    <property type="entry name" value="PCN-bd_Tpept"/>
</dbReference>
<dbReference type="Gene3D" id="3.90.1310.10">
    <property type="entry name" value="Penicillin-binding protein 2a (Domain 2)"/>
    <property type="match status" value="1"/>
</dbReference>
<dbReference type="GO" id="GO:0008658">
    <property type="term" value="F:penicillin binding"/>
    <property type="evidence" value="ECO:0007669"/>
    <property type="project" value="InterPro"/>
</dbReference>
<dbReference type="SUPFAM" id="SSF56601">
    <property type="entry name" value="beta-lactamase/transpeptidase-like"/>
    <property type="match status" value="1"/>
</dbReference>
<keyword evidence="7" id="KW-1185">Reference proteome</keyword>
<dbReference type="GO" id="GO:0071555">
    <property type="term" value="P:cell wall organization"/>
    <property type="evidence" value="ECO:0007669"/>
    <property type="project" value="TreeGrafter"/>
</dbReference>
<protein>
    <recommendedName>
        <fullName evidence="5">PASTA domain-containing protein</fullName>
    </recommendedName>
</protein>
<dbReference type="Pfam" id="PF03793">
    <property type="entry name" value="PASTA"/>
    <property type="match status" value="2"/>
</dbReference>
<dbReference type="Pfam" id="PF03717">
    <property type="entry name" value="PBP_dimer"/>
    <property type="match status" value="1"/>
</dbReference>
<dbReference type="InterPro" id="IPR012338">
    <property type="entry name" value="Beta-lactam/transpept-like"/>
</dbReference>
<dbReference type="Gene3D" id="3.30.70.2110">
    <property type="match status" value="1"/>
</dbReference>
<dbReference type="Pfam" id="PF00905">
    <property type="entry name" value="Transpeptidase"/>
    <property type="match status" value="1"/>
</dbReference>
<proteinExistence type="inferred from homology"/>
<dbReference type="Gene3D" id="3.40.710.10">
    <property type="entry name" value="DD-peptidase/beta-lactamase superfamily"/>
    <property type="match status" value="1"/>
</dbReference>
<accession>A0A1Y4LWT4</accession>
<dbReference type="SUPFAM" id="SSF56519">
    <property type="entry name" value="Penicillin binding protein dimerisation domain"/>
    <property type="match status" value="1"/>
</dbReference>
<dbReference type="Gene3D" id="2.20.70.70">
    <property type="match status" value="1"/>
</dbReference>
<dbReference type="EMBL" id="NFKM01000007">
    <property type="protein sequence ID" value="OUP61065.1"/>
    <property type="molecule type" value="Genomic_DNA"/>
</dbReference>
<comment type="subcellular location">
    <subcellularLocation>
        <location evidence="1">Membrane</location>
    </subcellularLocation>
</comment>
<evidence type="ECO:0000313" key="7">
    <source>
        <dbReference type="Proteomes" id="UP000195447"/>
    </source>
</evidence>
<evidence type="ECO:0000256" key="2">
    <source>
        <dbReference type="ARBA" id="ARBA00007171"/>
    </source>
</evidence>
<dbReference type="SUPFAM" id="SSF54184">
    <property type="entry name" value="Penicillin-binding protein 2x (pbp-2x), c-terminal domain"/>
    <property type="match status" value="2"/>
</dbReference>
<dbReference type="SMART" id="SM00740">
    <property type="entry name" value="PASTA"/>
    <property type="match status" value="2"/>
</dbReference>
<dbReference type="Proteomes" id="UP000195447">
    <property type="component" value="Unassembled WGS sequence"/>
</dbReference>
<evidence type="ECO:0000313" key="6">
    <source>
        <dbReference type="EMBL" id="OUP61065.1"/>
    </source>
</evidence>
<dbReference type="CDD" id="cd06575">
    <property type="entry name" value="PASTA_Pbp2x-like_2"/>
    <property type="match status" value="1"/>
</dbReference>
<dbReference type="CDD" id="cd06576">
    <property type="entry name" value="PASTA_Pbp2x-like_1"/>
    <property type="match status" value="1"/>
</dbReference>
<dbReference type="InterPro" id="IPR005311">
    <property type="entry name" value="PBP_dimer"/>
</dbReference>
<gene>
    <name evidence="6" type="ORF">B5F14_04785</name>
</gene>
<dbReference type="InterPro" id="IPR036138">
    <property type="entry name" value="PBP_dimer_sf"/>
</dbReference>
<dbReference type="InterPro" id="IPR005543">
    <property type="entry name" value="PASTA_dom"/>
</dbReference>
<evidence type="ECO:0000259" key="5">
    <source>
        <dbReference type="PROSITE" id="PS51178"/>
    </source>
</evidence>
<name>A0A1Y4LWT4_9FIRM</name>
<dbReference type="PANTHER" id="PTHR30627">
    <property type="entry name" value="PEPTIDOGLYCAN D,D-TRANSPEPTIDASE"/>
    <property type="match status" value="1"/>
</dbReference>
<comment type="similarity">
    <text evidence="2">Belongs to the transpeptidase family.</text>
</comment>
<organism evidence="6 7">
    <name type="scientific">Faecalitalea cylindroides</name>
    <dbReference type="NCBI Taxonomy" id="39483"/>
    <lineage>
        <taxon>Bacteria</taxon>
        <taxon>Bacillati</taxon>
        <taxon>Bacillota</taxon>
        <taxon>Erysipelotrichia</taxon>
        <taxon>Erysipelotrichales</taxon>
        <taxon>Erysipelotrichaceae</taxon>
        <taxon>Faecalitalea</taxon>
    </lineage>
</organism>
<dbReference type="GO" id="GO:0005886">
    <property type="term" value="C:plasma membrane"/>
    <property type="evidence" value="ECO:0007669"/>
    <property type="project" value="TreeGrafter"/>
</dbReference>
<evidence type="ECO:0000256" key="1">
    <source>
        <dbReference type="ARBA" id="ARBA00004370"/>
    </source>
</evidence>
<dbReference type="AlphaFoldDB" id="A0A1Y4LWT4"/>
<dbReference type="InterPro" id="IPR050515">
    <property type="entry name" value="Beta-lactam/transpept"/>
</dbReference>
<dbReference type="PANTHER" id="PTHR30627:SF26">
    <property type="entry name" value="PENICILLIN-BINDING PROTEIN 2B"/>
    <property type="match status" value="1"/>
</dbReference>
<comment type="caution">
    <text evidence="6">The sequence shown here is derived from an EMBL/GenBank/DDBJ whole genome shotgun (WGS) entry which is preliminary data.</text>
</comment>
<evidence type="ECO:0000256" key="4">
    <source>
        <dbReference type="SAM" id="Phobius"/>
    </source>
</evidence>
<sequence length="732" mass="80995">MSVKKSNKQLYRVIQIMTLTGTLVVANVLFTMVTHRHIWSGQDVLDTQIASSIVNTSVEAKRGTIYDRNHNVIAQEVTAYTVVAYLDDSLEDEDGNPDYVKDADYTAKQLGTVLDNINEEKVAKIIEDAIDDERSQTELGTGTKRLDKDTMEKIKDLNLPGIDFIETTNRNYPTTPFSSNLIGFAAYDEEKEKISGVMGLEQTLDEYLSGKDGQVQYQQTVDGSILPGTTQVFEEAEDGKDVVLTLDASLQRTVEEQMQITMEQNNAEAAWCAVMEVETGKILAWASYPTFDQNKHLEIPSYQDRISQAVYEPGSVMKPFTYAIALDTGVFPRNTPFRAGTFTYTFDPNTNKITRVANGTETAYPPISDALEEDFGVITFEQGLAFSSNVGICELLSNYVNYNQYVDYMDKFGFFKYVDSPYVSESLGVNNIANLPQDYLSSGFGQSSSITILQLLQAYTAIFNGGTMVKPYVVDSIVDSTTGEVDEEYDTEVVGTPISEDTANQVVDLMKGVLQDGASGARFRIDGVDMAAKTGTGEIYNEETGVYDKYKYTSSIMAAAPSSDAKIMVYYGMVSTNYVNYSAEPFKQIMQAALIANGISGSESDTSSEEETYEKWETYTMPGLTNHSLTYANNKLADKKVHVTVIGDGQNVVDQYPAKDSTINSNDRVFILTDGQTITMPDMTGWTRKDLTAFWQLTGISIETTGYGKVKSQNIETGQTISTDTEIQVELE</sequence>
<keyword evidence="4" id="KW-1133">Transmembrane helix</keyword>
<keyword evidence="3 4" id="KW-0472">Membrane</keyword>
<evidence type="ECO:0000256" key="3">
    <source>
        <dbReference type="ARBA" id="ARBA00023136"/>
    </source>
</evidence>
<dbReference type="RefSeq" id="WP_087158521.1">
    <property type="nucleotide sequence ID" value="NZ_NFKM01000007.1"/>
</dbReference>
<keyword evidence="4" id="KW-0812">Transmembrane</keyword>